<dbReference type="Gene3D" id="3.40.50.1820">
    <property type="entry name" value="alpha/beta hydrolase"/>
    <property type="match status" value="1"/>
</dbReference>
<protein>
    <submittedName>
        <fullName evidence="3">Dienelactone hydrolase family protein</fullName>
    </submittedName>
</protein>
<dbReference type="GO" id="GO:0016787">
    <property type="term" value="F:hydrolase activity"/>
    <property type="evidence" value="ECO:0007669"/>
    <property type="project" value="UniProtKB-KW"/>
</dbReference>
<evidence type="ECO:0000256" key="1">
    <source>
        <dbReference type="ARBA" id="ARBA00022729"/>
    </source>
</evidence>
<dbReference type="Proteomes" id="UP000617628">
    <property type="component" value="Unassembled WGS sequence"/>
</dbReference>
<keyword evidence="3" id="KW-0378">Hydrolase</keyword>
<dbReference type="PANTHER" id="PTHR43037:SF1">
    <property type="entry name" value="BLL1128 PROTEIN"/>
    <property type="match status" value="1"/>
</dbReference>
<organism evidence="3 4">
    <name type="scientific">Pelagicoccus mobilis</name>
    <dbReference type="NCBI Taxonomy" id="415221"/>
    <lineage>
        <taxon>Bacteria</taxon>
        <taxon>Pseudomonadati</taxon>
        <taxon>Verrucomicrobiota</taxon>
        <taxon>Opitutia</taxon>
        <taxon>Puniceicoccales</taxon>
        <taxon>Pelagicoccaceae</taxon>
        <taxon>Pelagicoccus</taxon>
    </lineage>
</organism>
<dbReference type="InterPro" id="IPR050955">
    <property type="entry name" value="Plant_Biomass_Hydrol_Est"/>
</dbReference>
<comment type="caution">
    <text evidence="3">The sequence shown here is derived from an EMBL/GenBank/DDBJ whole genome shotgun (WGS) entry which is preliminary data.</text>
</comment>
<keyword evidence="4" id="KW-1185">Reference proteome</keyword>
<keyword evidence="1" id="KW-0732">Signal</keyword>
<dbReference type="InterPro" id="IPR002925">
    <property type="entry name" value="Dienelactn_hydro"/>
</dbReference>
<sequence length="316" mass="35973">MLHLSFCLGQGRFVEQYSDFSADTLPGRLYIPGYNGTEEDPRPLIVALHGGGAIGSYNWKNVYDFDELFILARDRDAFIYAPQAVTAHWWVEGRHQAIIDMIKQAIETHHIDSTRVYLTGFSMGGGGTWDLFKAYPETFAAAIPICAISPRSGSDLSQLHGRPIWAFHARNDSIVSYSNTRTQINRILDSQNQPRPEYSNTGNFEYTSTSKQLKYTEYPDGDHFIWPRVYSTDKVINWMFEQQLHSSENKFSITSLRVDHTKNALSLNLSINSEGGSILKESRDLINWQNVDVNFGDSNEIVLERTTVPVFFRVTQ</sequence>
<reference evidence="3" key="1">
    <citation type="submission" date="2021-01" db="EMBL/GenBank/DDBJ databases">
        <title>Modified the classification status of verrucomicrobia.</title>
        <authorList>
            <person name="Feng X."/>
        </authorList>
    </citation>
    <scope>NUCLEOTIDE SEQUENCE</scope>
    <source>
        <strain evidence="3">KCTC 13126</strain>
    </source>
</reference>
<name>A0A934VUL9_9BACT</name>
<dbReference type="SUPFAM" id="SSF53474">
    <property type="entry name" value="alpha/beta-Hydrolases"/>
    <property type="match status" value="1"/>
</dbReference>
<dbReference type="PANTHER" id="PTHR43037">
    <property type="entry name" value="UNNAMED PRODUCT-RELATED"/>
    <property type="match status" value="1"/>
</dbReference>
<feature type="domain" description="Dienelactone hydrolase" evidence="2">
    <location>
        <begin position="95"/>
        <end position="186"/>
    </location>
</feature>
<dbReference type="Pfam" id="PF01738">
    <property type="entry name" value="DLH"/>
    <property type="match status" value="1"/>
</dbReference>
<dbReference type="InterPro" id="IPR029058">
    <property type="entry name" value="AB_hydrolase_fold"/>
</dbReference>
<gene>
    <name evidence="3" type="ORF">JIN87_27455</name>
</gene>
<evidence type="ECO:0000313" key="4">
    <source>
        <dbReference type="Proteomes" id="UP000617628"/>
    </source>
</evidence>
<accession>A0A934VUL9</accession>
<proteinExistence type="predicted"/>
<evidence type="ECO:0000313" key="3">
    <source>
        <dbReference type="EMBL" id="MBK1880654.1"/>
    </source>
</evidence>
<dbReference type="EMBL" id="JAENIL010000111">
    <property type="protein sequence ID" value="MBK1880654.1"/>
    <property type="molecule type" value="Genomic_DNA"/>
</dbReference>
<dbReference type="RefSeq" id="WP_200359849.1">
    <property type="nucleotide sequence ID" value="NZ_JAENIL010000111.1"/>
</dbReference>
<dbReference type="AlphaFoldDB" id="A0A934VUL9"/>
<evidence type="ECO:0000259" key="2">
    <source>
        <dbReference type="Pfam" id="PF01738"/>
    </source>
</evidence>